<dbReference type="PIRSF" id="PIRSF015921">
    <property type="entry name" value="FA_sphinglp_des"/>
    <property type="match status" value="1"/>
</dbReference>
<feature type="transmembrane region" description="Helical" evidence="1">
    <location>
        <begin position="305"/>
        <end position="326"/>
    </location>
</feature>
<evidence type="ECO:0000256" key="1">
    <source>
        <dbReference type="SAM" id="Phobius"/>
    </source>
</evidence>
<feature type="transmembrane region" description="Helical" evidence="1">
    <location>
        <begin position="147"/>
        <end position="168"/>
    </location>
</feature>
<dbReference type="GO" id="GO:0006636">
    <property type="term" value="P:unsaturated fatty acid biosynthetic process"/>
    <property type="evidence" value="ECO:0007669"/>
    <property type="project" value="UniProtKB-ARBA"/>
</dbReference>
<keyword evidence="1" id="KW-1133">Transmembrane helix</keyword>
<dbReference type="GO" id="GO:0042759">
    <property type="term" value="P:long-chain fatty acid biosynthetic process"/>
    <property type="evidence" value="ECO:0007669"/>
    <property type="project" value="UniProtKB-ARBA"/>
</dbReference>
<dbReference type="PROSITE" id="PS50255">
    <property type="entry name" value="CYTOCHROME_B5_2"/>
    <property type="match status" value="1"/>
</dbReference>
<dbReference type="SUPFAM" id="SSF55856">
    <property type="entry name" value="Cytochrome b5-like heme/steroid binding domain"/>
    <property type="match status" value="1"/>
</dbReference>
<comment type="caution">
    <text evidence="3">The sequence shown here is derived from an EMBL/GenBank/DDBJ whole genome shotgun (WGS) entry which is preliminary data.</text>
</comment>
<reference evidence="3 4" key="1">
    <citation type="submission" date="2016-11" db="EMBL/GenBank/DDBJ databases">
        <title>The macronuclear genome of Stentor coeruleus: a giant cell with tiny introns.</title>
        <authorList>
            <person name="Slabodnick M."/>
            <person name="Ruby J.G."/>
            <person name="Reiff S.B."/>
            <person name="Swart E.C."/>
            <person name="Gosai S."/>
            <person name="Prabakaran S."/>
            <person name="Witkowska E."/>
            <person name="Larue G.E."/>
            <person name="Fisher S."/>
            <person name="Freeman R.M."/>
            <person name="Gunawardena J."/>
            <person name="Chu W."/>
            <person name="Stover N.A."/>
            <person name="Gregory B.D."/>
            <person name="Nowacki M."/>
            <person name="Derisi J."/>
            <person name="Roy S.W."/>
            <person name="Marshall W.F."/>
            <person name="Sood P."/>
        </authorList>
    </citation>
    <scope>NUCLEOTIDE SEQUENCE [LARGE SCALE GENOMIC DNA]</scope>
    <source>
        <strain evidence="3">WM001</strain>
    </source>
</reference>
<dbReference type="Pfam" id="PF00173">
    <property type="entry name" value="Cyt-b5"/>
    <property type="match status" value="1"/>
</dbReference>
<dbReference type="OrthoDB" id="260091at2759"/>
<dbReference type="CDD" id="cd03506">
    <property type="entry name" value="Delta6-FADS-like"/>
    <property type="match status" value="1"/>
</dbReference>
<feature type="transmembrane region" description="Helical" evidence="1">
    <location>
        <begin position="266"/>
        <end position="284"/>
    </location>
</feature>
<organism evidence="3 4">
    <name type="scientific">Stentor coeruleus</name>
    <dbReference type="NCBI Taxonomy" id="5963"/>
    <lineage>
        <taxon>Eukaryota</taxon>
        <taxon>Sar</taxon>
        <taxon>Alveolata</taxon>
        <taxon>Ciliophora</taxon>
        <taxon>Postciliodesmatophora</taxon>
        <taxon>Heterotrichea</taxon>
        <taxon>Heterotrichida</taxon>
        <taxon>Stentoridae</taxon>
        <taxon>Stentor</taxon>
    </lineage>
</organism>
<dbReference type="Gene3D" id="3.10.120.10">
    <property type="entry name" value="Cytochrome b5-like heme/steroid binding domain"/>
    <property type="match status" value="1"/>
</dbReference>
<dbReference type="GO" id="GO:0016020">
    <property type="term" value="C:membrane"/>
    <property type="evidence" value="ECO:0007669"/>
    <property type="project" value="TreeGrafter"/>
</dbReference>
<dbReference type="InterPro" id="IPR036400">
    <property type="entry name" value="Cyt_B5-like_heme/steroid_sf"/>
</dbReference>
<dbReference type="EMBL" id="MPUH01000943">
    <property type="protein sequence ID" value="OMJ71946.1"/>
    <property type="molecule type" value="Genomic_DNA"/>
</dbReference>
<dbReference type="InterPro" id="IPR012171">
    <property type="entry name" value="Fatty_acid_desaturase"/>
</dbReference>
<evidence type="ECO:0000259" key="2">
    <source>
        <dbReference type="PROSITE" id="PS50255"/>
    </source>
</evidence>
<accession>A0A1R2B5C6</accession>
<dbReference type="Pfam" id="PF00487">
    <property type="entry name" value="FA_desaturase"/>
    <property type="match status" value="1"/>
</dbReference>
<dbReference type="Proteomes" id="UP000187209">
    <property type="component" value="Unassembled WGS sequence"/>
</dbReference>
<keyword evidence="1" id="KW-0812">Transmembrane</keyword>
<feature type="transmembrane region" description="Helical" evidence="1">
    <location>
        <begin position="332"/>
        <end position="353"/>
    </location>
</feature>
<evidence type="ECO:0000313" key="3">
    <source>
        <dbReference type="EMBL" id="OMJ71946.1"/>
    </source>
</evidence>
<evidence type="ECO:0000313" key="4">
    <source>
        <dbReference type="Proteomes" id="UP000187209"/>
    </source>
</evidence>
<feature type="domain" description="Cytochrome b5 heme-binding" evidence="2">
    <location>
        <begin position="36"/>
        <end position="112"/>
    </location>
</feature>
<keyword evidence="1" id="KW-0472">Membrane</keyword>
<dbReference type="PANTHER" id="PTHR19353">
    <property type="entry name" value="FATTY ACID DESATURASE 2"/>
    <property type="match status" value="1"/>
</dbReference>
<gene>
    <name evidence="3" type="ORF">SteCoe_29735</name>
</gene>
<dbReference type="PANTHER" id="PTHR19353:SF19">
    <property type="entry name" value="DELTA(5) FATTY ACID DESATURASE C-RELATED"/>
    <property type="match status" value="1"/>
</dbReference>
<dbReference type="GO" id="GO:0016717">
    <property type="term" value="F:oxidoreductase activity, acting on paired donors, with oxidation of a pair of donors resulting in the reduction of molecular oxygen to two molecules of water"/>
    <property type="evidence" value="ECO:0007669"/>
    <property type="project" value="TreeGrafter"/>
</dbReference>
<name>A0A1R2B5C6_9CILI</name>
<protein>
    <recommendedName>
        <fullName evidence="2">Cytochrome b5 heme-binding domain-containing protein</fullName>
    </recommendedName>
</protein>
<dbReference type="InterPro" id="IPR005804">
    <property type="entry name" value="FA_desaturase_dom"/>
</dbReference>
<keyword evidence="4" id="KW-1185">Reference proteome</keyword>
<dbReference type="AlphaFoldDB" id="A0A1R2B5C6"/>
<sequence>MDTVRATLDNSSECWIDYIRRCIGINDISVHKKHGYSLYTWDEIVKHDKWNDCWIVVHGKVYDVTDWVPNHPGGKLILDGAGGDCTAVWESYHPLSLCEKGVPVKFLIGEVRDYKDFYSWDGEFFKTVKTRVEAAIPRHKCRDDPQMISKGFIIMISYFLCLSMYIYFCTWWSAIIYGLCCGQVGVNIMHDGNHMAYTSSKNLSWASGHVLEMVGSSSVVYRRSHVFGHHSCVNHYELDRSFDTTYPLMRLHVNQPRHWYHRYQQIYTWFLYMNLNFGDLFGTFDEFFWMSNYPNRRGSTSFSAFVMQILVKLCWFFYAILIPSYIHGYVSIFPVWFLYMLTFSIGYSLFFAVNHWTLDAGFVDNSSIGNTNWGILQVENSLNFALESKFWTWVSGGLNHQIEHHLFPGMVHTRLPEIRGIVQDTCKEFGIRYYQYDSFWSALVAHYKLLKALGEYDNPPVSLLTSPSN</sequence>
<dbReference type="SMART" id="SM01117">
    <property type="entry name" value="Cyt-b5"/>
    <property type="match status" value="1"/>
</dbReference>
<proteinExistence type="predicted"/>
<dbReference type="InterPro" id="IPR001199">
    <property type="entry name" value="Cyt_B5-like_heme/steroid-bd"/>
</dbReference>